<dbReference type="GO" id="GO:0004523">
    <property type="term" value="F:RNA-DNA hybrid ribonuclease activity"/>
    <property type="evidence" value="ECO:0007669"/>
    <property type="project" value="InterPro"/>
</dbReference>
<dbReference type="InterPro" id="IPR036397">
    <property type="entry name" value="RNaseH_sf"/>
</dbReference>
<dbReference type="GO" id="GO:0003676">
    <property type="term" value="F:nucleic acid binding"/>
    <property type="evidence" value="ECO:0007669"/>
    <property type="project" value="InterPro"/>
</dbReference>
<dbReference type="CDD" id="cd06222">
    <property type="entry name" value="RNase_H_like"/>
    <property type="match status" value="1"/>
</dbReference>
<organism evidence="2 3">
    <name type="scientific">Brassica cretica</name>
    <name type="common">Mustard</name>
    <dbReference type="NCBI Taxonomy" id="69181"/>
    <lineage>
        <taxon>Eukaryota</taxon>
        <taxon>Viridiplantae</taxon>
        <taxon>Streptophyta</taxon>
        <taxon>Embryophyta</taxon>
        <taxon>Tracheophyta</taxon>
        <taxon>Spermatophyta</taxon>
        <taxon>Magnoliopsida</taxon>
        <taxon>eudicotyledons</taxon>
        <taxon>Gunneridae</taxon>
        <taxon>Pentapetalae</taxon>
        <taxon>rosids</taxon>
        <taxon>malvids</taxon>
        <taxon>Brassicales</taxon>
        <taxon>Brassicaceae</taxon>
        <taxon>Brassiceae</taxon>
        <taxon>Brassica</taxon>
    </lineage>
</organism>
<dbReference type="InterPro" id="IPR044730">
    <property type="entry name" value="RNase_H-like_dom_plant"/>
</dbReference>
<gene>
    <name evidence="2" type="ORF">F2Q68_00004795</name>
</gene>
<protein>
    <recommendedName>
        <fullName evidence="1">RNase H type-1 domain-containing protein</fullName>
    </recommendedName>
</protein>
<comment type="caution">
    <text evidence="2">The sequence shown here is derived from an EMBL/GenBank/DDBJ whole genome shotgun (WGS) entry which is preliminary data.</text>
</comment>
<dbReference type="PANTHER" id="PTHR47074">
    <property type="entry name" value="BNAC02G40300D PROTEIN"/>
    <property type="match status" value="1"/>
</dbReference>
<feature type="domain" description="RNase H type-1" evidence="1">
    <location>
        <begin position="46"/>
        <end position="164"/>
    </location>
</feature>
<dbReference type="AlphaFoldDB" id="A0A8S9JJE4"/>
<dbReference type="PANTHER" id="PTHR47074:SF49">
    <property type="entry name" value="POLYNUCLEOTIDYL TRANSFERASE, RIBONUCLEASE H-LIKE SUPERFAMILY PROTEIN"/>
    <property type="match status" value="1"/>
</dbReference>
<dbReference type="Gene3D" id="3.30.420.10">
    <property type="entry name" value="Ribonuclease H-like superfamily/Ribonuclease H"/>
    <property type="match status" value="1"/>
</dbReference>
<evidence type="ECO:0000313" key="3">
    <source>
        <dbReference type="Proteomes" id="UP000712281"/>
    </source>
</evidence>
<dbReference type="InterPro" id="IPR052929">
    <property type="entry name" value="RNase_H-like_EbsB-rel"/>
</dbReference>
<evidence type="ECO:0000313" key="2">
    <source>
        <dbReference type="EMBL" id="KAF2582361.1"/>
    </source>
</evidence>
<dbReference type="InterPro" id="IPR002156">
    <property type="entry name" value="RNaseH_domain"/>
</dbReference>
<dbReference type="Pfam" id="PF13456">
    <property type="entry name" value="RVT_3"/>
    <property type="match status" value="1"/>
</dbReference>
<name>A0A8S9JJE4_BRACR</name>
<accession>A0A8S9JJE4</accession>
<evidence type="ECO:0000259" key="1">
    <source>
        <dbReference type="Pfam" id="PF13456"/>
    </source>
</evidence>
<dbReference type="EMBL" id="QGKW02001660">
    <property type="protein sequence ID" value="KAF2582361.1"/>
    <property type="molecule type" value="Genomic_DNA"/>
</dbReference>
<proteinExistence type="predicted"/>
<reference evidence="2" key="1">
    <citation type="submission" date="2019-12" db="EMBL/GenBank/DDBJ databases">
        <title>Genome sequencing and annotation of Brassica cretica.</title>
        <authorList>
            <person name="Studholme D.J."/>
            <person name="Sarris P.F."/>
        </authorList>
    </citation>
    <scope>NUCLEOTIDE SEQUENCE</scope>
    <source>
        <strain evidence="2">PFS-001/15</strain>
        <tissue evidence="2">Leaf</tissue>
    </source>
</reference>
<dbReference type="Proteomes" id="UP000712281">
    <property type="component" value="Unassembled WGS sequence"/>
</dbReference>
<sequence length="206" mass="23084">MDKARNDYNAWAEVNILNSSQESDDMAAGTVIVKWEKPSLSFVKCNIDASWVNATENTGASWLLRNSSGEPLLHSRRSFSAISTKLEAELLSFSWAIDCLSDLHFGKVVFESSSYLAGEAILRPEMFLGFQDLLAHIRDKLSGFRLWNISYAQLQGNRCAHEIALSVTRNHRQFVHCKLELGASCVFMLELIFHSGSSIYSSELAE</sequence>